<keyword evidence="1" id="KW-0175">Coiled coil</keyword>
<gene>
    <name evidence="2" type="ORF">HPHI1048_LOCUS19541</name>
</gene>
<dbReference type="EMBL" id="HBEO01028878">
    <property type="protein sequence ID" value="CAD8500800.1"/>
    <property type="molecule type" value="Transcribed_RNA"/>
</dbReference>
<evidence type="ECO:0000256" key="1">
    <source>
        <dbReference type="SAM" id="Coils"/>
    </source>
</evidence>
<reference evidence="2" key="1">
    <citation type="submission" date="2021-01" db="EMBL/GenBank/DDBJ databases">
        <authorList>
            <person name="Corre E."/>
            <person name="Pelletier E."/>
            <person name="Niang G."/>
            <person name="Scheremetjew M."/>
            <person name="Finn R."/>
            <person name="Kale V."/>
            <person name="Holt S."/>
            <person name="Cochrane G."/>
            <person name="Meng A."/>
            <person name="Brown T."/>
            <person name="Cohen L."/>
        </authorList>
    </citation>
    <scope>NUCLEOTIDE SEQUENCE</scope>
    <source>
        <strain evidence="2">CCMP325</strain>
    </source>
</reference>
<sequence>MNCRKLAIGDEILKVDGIVTDVDNVVDLLVGTDIPDSPVNLLIRKKNGAIEEISVARMATSRVADRRQMFEYFTHIKDIAVKVSDSRTAELVDATVDLWSKMLLAQEDYNSTIVTNVRQMQLNLEMLLKEIITALEELVLNAKNEKEFFYQEETEFHHQIAELKQRIIAVEAERDEAIYKHKPCELNIQTLQRRVQGLEEQLDKAIKDHLPCDGKIHELKSQVISLQSDLDQAVHVHQPCTLTIENLKTQLKNTEEDRDLWMRKHTPCDDIIESLRSENRRLELELKRVSDDHAGCAGQIANLNNKVLLLMAEKATLEKEFRKLQDEHAKCQRQPVKLAAAMPTICGVGLRVAQQDQGEVYISEIILHGSCWWMNNKGGDIKNTCQEGDVLLSVDGQPATDVKTVPDQVRGPEGSKVELELRKSCQDDCSCGGSGRHIIMVTRRQPSMQPLDV</sequence>
<name>A0A7S0HVH9_9CRYP</name>
<organism evidence="2">
    <name type="scientific">Hanusia phi</name>
    <dbReference type="NCBI Taxonomy" id="3032"/>
    <lineage>
        <taxon>Eukaryota</taxon>
        <taxon>Cryptophyceae</taxon>
        <taxon>Pyrenomonadales</taxon>
        <taxon>Geminigeraceae</taxon>
        <taxon>Hanusia</taxon>
    </lineage>
</organism>
<evidence type="ECO:0000313" key="2">
    <source>
        <dbReference type="EMBL" id="CAD8500800.1"/>
    </source>
</evidence>
<feature type="coiled-coil region" evidence="1">
    <location>
        <begin position="244"/>
        <end position="334"/>
    </location>
</feature>
<evidence type="ECO:0008006" key="3">
    <source>
        <dbReference type="Google" id="ProtNLM"/>
    </source>
</evidence>
<proteinExistence type="predicted"/>
<dbReference type="Gene3D" id="2.30.42.10">
    <property type="match status" value="1"/>
</dbReference>
<feature type="coiled-coil region" evidence="1">
    <location>
        <begin position="117"/>
        <end position="208"/>
    </location>
</feature>
<dbReference type="InterPro" id="IPR036034">
    <property type="entry name" value="PDZ_sf"/>
</dbReference>
<dbReference type="AlphaFoldDB" id="A0A7S0HVH9"/>
<accession>A0A7S0HVH9</accession>
<dbReference type="SUPFAM" id="SSF50156">
    <property type="entry name" value="PDZ domain-like"/>
    <property type="match status" value="1"/>
</dbReference>
<protein>
    <recommendedName>
        <fullName evidence="3">PDZ domain-containing protein</fullName>
    </recommendedName>
</protein>
<dbReference type="Gene3D" id="1.10.287.1490">
    <property type="match status" value="1"/>
</dbReference>